<accession>A0A1A2Z3N9</accession>
<feature type="domain" description="O-antigen ligase-related" evidence="6">
    <location>
        <begin position="248"/>
        <end position="408"/>
    </location>
</feature>
<evidence type="ECO:0000256" key="5">
    <source>
        <dbReference type="SAM" id="Phobius"/>
    </source>
</evidence>
<dbReference type="AlphaFoldDB" id="A0A1A2Z3N9"/>
<evidence type="ECO:0000313" key="7">
    <source>
        <dbReference type="EMBL" id="OBI43801.1"/>
    </source>
</evidence>
<organism evidence="7 8">
    <name type="scientific">Mycobacterium kyorinense</name>
    <dbReference type="NCBI Taxonomy" id="487514"/>
    <lineage>
        <taxon>Bacteria</taxon>
        <taxon>Bacillati</taxon>
        <taxon>Actinomycetota</taxon>
        <taxon>Actinomycetes</taxon>
        <taxon>Mycobacteriales</taxon>
        <taxon>Mycobacteriaceae</taxon>
        <taxon>Mycobacterium</taxon>
    </lineage>
</organism>
<dbReference type="InterPro" id="IPR051533">
    <property type="entry name" value="WaaL-like"/>
</dbReference>
<comment type="caution">
    <text evidence="7">The sequence shown here is derived from an EMBL/GenBank/DDBJ whole genome shotgun (WGS) entry which is preliminary data.</text>
</comment>
<name>A0A1A2Z3N9_9MYCO</name>
<gene>
    <name evidence="7" type="ORF">A5707_04300</name>
</gene>
<feature type="transmembrane region" description="Helical" evidence="5">
    <location>
        <begin position="284"/>
        <end position="305"/>
    </location>
</feature>
<evidence type="ECO:0000259" key="6">
    <source>
        <dbReference type="Pfam" id="PF04932"/>
    </source>
</evidence>
<dbReference type="Pfam" id="PF04932">
    <property type="entry name" value="Wzy_C"/>
    <property type="match status" value="1"/>
</dbReference>
<dbReference type="Proteomes" id="UP000093592">
    <property type="component" value="Unassembled WGS sequence"/>
</dbReference>
<keyword evidence="4 5" id="KW-0472">Membrane</keyword>
<comment type="subcellular location">
    <subcellularLocation>
        <location evidence="1">Membrane</location>
        <topology evidence="1">Multi-pass membrane protein</topology>
    </subcellularLocation>
</comment>
<feature type="transmembrane region" description="Helical" evidence="5">
    <location>
        <begin position="87"/>
        <end position="105"/>
    </location>
</feature>
<evidence type="ECO:0000256" key="2">
    <source>
        <dbReference type="ARBA" id="ARBA00022692"/>
    </source>
</evidence>
<evidence type="ECO:0000313" key="8">
    <source>
        <dbReference type="Proteomes" id="UP000093592"/>
    </source>
</evidence>
<keyword evidence="2 5" id="KW-0812">Transmembrane</keyword>
<evidence type="ECO:0000256" key="3">
    <source>
        <dbReference type="ARBA" id="ARBA00022989"/>
    </source>
</evidence>
<feature type="transmembrane region" description="Helical" evidence="5">
    <location>
        <begin position="211"/>
        <end position="232"/>
    </location>
</feature>
<dbReference type="EMBL" id="LZKJ01000144">
    <property type="protein sequence ID" value="OBI43801.1"/>
    <property type="molecule type" value="Genomic_DNA"/>
</dbReference>
<dbReference type="RefSeq" id="WP_065015422.1">
    <property type="nucleotide sequence ID" value="NZ_LZKJ01000144.1"/>
</dbReference>
<evidence type="ECO:0000256" key="4">
    <source>
        <dbReference type="ARBA" id="ARBA00023136"/>
    </source>
</evidence>
<keyword evidence="3 5" id="KW-1133">Transmembrane helix</keyword>
<feature type="transmembrane region" description="Helical" evidence="5">
    <location>
        <begin position="170"/>
        <end position="190"/>
    </location>
</feature>
<feature type="transmembrane region" description="Helical" evidence="5">
    <location>
        <begin position="252"/>
        <end position="272"/>
    </location>
</feature>
<dbReference type="PANTHER" id="PTHR37422:SF13">
    <property type="entry name" value="LIPOPOLYSACCHARIDE BIOSYNTHESIS PROTEIN PA4999-RELATED"/>
    <property type="match status" value="1"/>
</dbReference>
<feature type="transmembrane region" description="Helical" evidence="5">
    <location>
        <begin position="21"/>
        <end position="52"/>
    </location>
</feature>
<evidence type="ECO:0000256" key="1">
    <source>
        <dbReference type="ARBA" id="ARBA00004141"/>
    </source>
</evidence>
<reference evidence="8" key="1">
    <citation type="submission" date="2016-06" db="EMBL/GenBank/DDBJ databases">
        <authorList>
            <person name="Sutton G."/>
            <person name="Brinkac L."/>
            <person name="Sanka R."/>
            <person name="Adams M."/>
            <person name="Lau E."/>
            <person name="Sam S."/>
            <person name="Sreng N."/>
            <person name="Him V."/>
            <person name="Kerleguer A."/>
            <person name="Cheng S."/>
        </authorList>
    </citation>
    <scope>NUCLEOTIDE SEQUENCE [LARGE SCALE GENOMIC DNA]</scope>
    <source>
        <strain evidence="8">E861</strain>
    </source>
</reference>
<dbReference type="GO" id="GO:0016020">
    <property type="term" value="C:membrane"/>
    <property type="evidence" value="ECO:0007669"/>
    <property type="project" value="UniProtKB-SubCell"/>
</dbReference>
<proteinExistence type="predicted"/>
<feature type="transmembrane region" description="Helical" evidence="5">
    <location>
        <begin position="144"/>
        <end position="164"/>
    </location>
</feature>
<dbReference type="InterPro" id="IPR007016">
    <property type="entry name" value="O-antigen_ligase-rel_domated"/>
</dbReference>
<sequence length="469" mass="49191">MILYATRRQQLAMTTGMRAAFLFGCFMFGVFSVRNTTQGVLLIGATFCLVLYWTKPEMMGWVALFLGCASLPQGLPPGKVIGPLTIYGHHVPLLLGICYLIPIVRLRLSTFALPLMFLGTVFFFTAAGFATGHAPAAVLHEATLLLEMVGGFVLALLLVYGGYISGTVRVVAVTLWLSAGISVLSSLHVIRLAGRAESLEGTTGAAEATRVITNTLTPAIAVLATLVAAQIVGRVRPGVVLALGPPALLIPLLAFSRNTLIAVGLAAVVAFGTSNSWSALRRTVKLTSISVAIFAVTVPGALFLLQHSTAGAWLGDQFTAFNHRVLGGVSSSALAADSSTQARLAEDANLYRAIGQAPLFGHGLGYAYQQPFGKDPDEFTATLGTTYSHNFYLWWLCKAGAVGMAAFAMFAVVPVVQALRRASAPAKISAAVSIGLLAMCVVDPLPEDPANALTLGMALGSAMAFGMSR</sequence>
<protein>
    <submittedName>
        <fullName evidence="7">Polymerase</fullName>
    </submittedName>
</protein>
<feature type="transmembrane region" description="Helical" evidence="5">
    <location>
        <begin position="111"/>
        <end position="132"/>
    </location>
</feature>
<feature type="transmembrane region" description="Helical" evidence="5">
    <location>
        <begin position="392"/>
        <end position="416"/>
    </location>
</feature>
<dbReference type="PANTHER" id="PTHR37422">
    <property type="entry name" value="TEICHURONIC ACID BIOSYNTHESIS PROTEIN TUAE"/>
    <property type="match status" value="1"/>
</dbReference>